<accession>A0ABU2HYR2</accession>
<protein>
    <submittedName>
        <fullName evidence="1">Uncharacterized protein</fullName>
    </submittedName>
</protein>
<sequence length="55" mass="6196">MTGLPMPDKDEAPRLEPELDKALSDLLEQTRKEPLSPRLQELADRLAKALAEARQ</sequence>
<comment type="caution">
    <text evidence="1">The sequence shown here is derived from an EMBL/GenBank/DDBJ whole genome shotgun (WGS) entry which is preliminary data.</text>
</comment>
<reference evidence="2" key="1">
    <citation type="submission" date="2023-07" db="EMBL/GenBank/DDBJ databases">
        <title>Paracoccus sp. MBLB3053 whole genome sequence.</title>
        <authorList>
            <person name="Hwang C.Y."/>
            <person name="Cho E.-S."/>
            <person name="Seo M.-J."/>
        </authorList>
    </citation>
    <scope>NUCLEOTIDE SEQUENCE [LARGE SCALE GENOMIC DNA]</scope>
    <source>
        <strain evidence="2">MBLB3053</strain>
    </source>
</reference>
<dbReference type="EMBL" id="JAVQLW010000006">
    <property type="protein sequence ID" value="MDS9470198.1"/>
    <property type="molecule type" value="Genomic_DNA"/>
</dbReference>
<gene>
    <name evidence="1" type="ORF">RGQ15_21860</name>
</gene>
<organism evidence="1 2">
    <name type="scientific">Paracoccus aurantius</name>
    <dbReference type="NCBI Taxonomy" id="3073814"/>
    <lineage>
        <taxon>Bacteria</taxon>
        <taxon>Pseudomonadati</taxon>
        <taxon>Pseudomonadota</taxon>
        <taxon>Alphaproteobacteria</taxon>
        <taxon>Rhodobacterales</taxon>
        <taxon>Paracoccaceae</taxon>
        <taxon>Paracoccus</taxon>
    </lineage>
</organism>
<dbReference type="RefSeq" id="WP_311163023.1">
    <property type="nucleotide sequence ID" value="NZ_JAVQLW010000006.1"/>
</dbReference>
<keyword evidence="2" id="KW-1185">Reference proteome</keyword>
<proteinExistence type="predicted"/>
<evidence type="ECO:0000313" key="1">
    <source>
        <dbReference type="EMBL" id="MDS9470198.1"/>
    </source>
</evidence>
<name>A0ABU2HYR2_9RHOB</name>
<evidence type="ECO:0000313" key="2">
    <source>
        <dbReference type="Proteomes" id="UP001269144"/>
    </source>
</evidence>
<dbReference type="Proteomes" id="UP001269144">
    <property type="component" value="Unassembled WGS sequence"/>
</dbReference>